<dbReference type="GO" id="GO:0005886">
    <property type="term" value="C:plasma membrane"/>
    <property type="evidence" value="ECO:0007669"/>
    <property type="project" value="TreeGrafter"/>
</dbReference>
<dbReference type="OMA" id="WVYWGIA"/>
<keyword evidence="4 8" id="KW-0812">Transmembrane</keyword>
<dbReference type="PRINTS" id="PR01130">
    <property type="entry name" value="DERENTRNSPRT"/>
</dbReference>
<evidence type="ECO:0000313" key="9">
    <source>
        <dbReference type="Proteomes" id="UP001165740"/>
    </source>
</evidence>
<dbReference type="GeneID" id="106072084"/>
<sequence>MSQNVQLITFGKRESSLERSHHGQDETWSQSPLYRNQAADSTERERFLPPVKLDPGWDSMMESTISKKSSTAQLIDELEKDVPDDRYHIVYLIMILQGIAVLLPWNTFINAKDYFENYKLQSHNVSNGSSGSTTLDDYRTNFMSYIGMASQYPNFLMNIINIFVQCGGNTLGIRILTGIMVMVSMLVVTVVLAMLDTTTWPETFFWITIVTAIVINAAVGIYQNSLYGLAASLPMKYTNAVVFGSNLSGTLVSVTNILLIILSPSQKTSAIYYFVTAIVILLMAFDGYFILRNTKFFRHYMKLSLLKKQEFQESNISNEPFYKILFRSFGRVVRQIYHLIFGVFFTFFITLLLFPAVSSDIRPLVAPYTDSFAVYWTPVFCFLFFNFFATLGNLATVFIQWPNSRWINVLVILRIIFIPLMILANFRPTQRSLPVLITIDEIYIVSSALFSFSSGYCSSLTMMYAPSCVAPSDSPIAGMIMALSLAFGILIGINCSRIWGFLV</sequence>
<evidence type="ECO:0000256" key="4">
    <source>
        <dbReference type="ARBA" id="ARBA00022692"/>
    </source>
</evidence>
<evidence type="ECO:0000256" key="5">
    <source>
        <dbReference type="ARBA" id="ARBA00022989"/>
    </source>
</evidence>
<evidence type="ECO:0000256" key="7">
    <source>
        <dbReference type="SAM" id="MobiDB-lite"/>
    </source>
</evidence>
<evidence type="ECO:0000256" key="6">
    <source>
        <dbReference type="ARBA" id="ARBA00023136"/>
    </source>
</evidence>
<evidence type="ECO:0000256" key="8">
    <source>
        <dbReference type="SAM" id="Phobius"/>
    </source>
</evidence>
<feature type="transmembrane region" description="Helical" evidence="8">
    <location>
        <begin position="406"/>
        <end position="426"/>
    </location>
</feature>
<feature type="transmembrane region" description="Helical" evidence="8">
    <location>
        <begin position="142"/>
        <end position="164"/>
    </location>
</feature>
<feature type="transmembrane region" description="Helical" evidence="8">
    <location>
        <begin position="204"/>
        <end position="222"/>
    </location>
</feature>
<feature type="transmembrane region" description="Helical" evidence="8">
    <location>
        <begin position="89"/>
        <end position="109"/>
    </location>
</feature>
<feature type="transmembrane region" description="Helical" evidence="8">
    <location>
        <begin position="171"/>
        <end position="192"/>
    </location>
</feature>
<dbReference type="RefSeq" id="XP_013087805.2">
    <property type="nucleotide sequence ID" value="XM_013232351.2"/>
</dbReference>
<evidence type="ECO:0000256" key="1">
    <source>
        <dbReference type="ARBA" id="ARBA00004141"/>
    </source>
</evidence>
<dbReference type="Proteomes" id="UP001165740">
    <property type="component" value="Chromosome 1"/>
</dbReference>
<feature type="transmembrane region" description="Helical" evidence="8">
    <location>
        <begin position="476"/>
        <end position="499"/>
    </location>
</feature>
<name>A0A9U8EHH3_BIOGL</name>
<evidence type="ECO:0000256" key="3">
    <source>
        <dbReference type="ARBA" id="ARBA00022448"/>
    </source>
</evidence>
<dbReference type="PANTHER" id="PTHR10332:SF80">
    <property type="entry name" value="EQUILIBRATIVE NUCLEOSIDE TRANSPORTER 2, ISOFORM A"/>
    <property type="match status" value="1"/>
</dbReference>
<dbReference type="KEGG" id="bgt:106072084"/>
<dbReference type="PANTHER" id="PTHR10332">
    <property type="entry name" value="EQUILIBRATIVE NUCLEOSIDE TRANSPORTER"/>
    <property type="match status" value="1"/>
</dbReference>
<comment type="similarity">
    <text evidence="2">Belongs to the SLC29A/ENT transporter (TC 2.A.57) family.</text>
</comment>
<keyword evidence="6 8" id="KW-0472">Membrane</keyword>
<feature type="transmembrane region" description="Helical" evidence="8">
    <location>
        <begin position="336"/>
        <end position="354"/>
    </location>
</feature>
<feature type="transmembrane region" description="Helical" evidence="8">
    <location>
        <begin position="374"/>
        <end position="399"/>
    </location>
</feature>
<dbReference type="PIRSF" id="PIRSF016379">
    <property type="entry name" value="ENT"/>
    <property type="match status" value="1"/>
</dbReference>
<keyword evidence="3" id="KW-0813">Transport</keyword>
<evidence type="ECO:0000256" key="2">
    <source>
        <dbReference type="ARBA" id="ARBA00007965"/>
    </source>
</evidence>
<keyword evidence="5 8" id="KW-1133">Transmembrane helix</keyword>
<feature type="compositionally biased region" description="Basic and acidic residues" evidence="7">
    <location>
        <begin position="14"/>
        <end position="25"/>
    </location>
</feature>
<gene>
    <name evidence="10 11" type="primary">LOC106072084</name>
</gene>
<dbReference type="GO" id="GO:0005337">
    <property type="term" value="F:nucleoside transmembrane transporter activity"/>
    <property type="evidence" value="ECO:0007669"/>
    <property type="project" value="InterPro"/>
</dbReference>
<feature type="transmembrane region" description="Helical" evidence="8">
    <location>
        <begin position="243"/>
        <end position="264"/>
    </location>
</feature>
<dbReference type="RefSeq" id="XP_013087806.2">
    <property type="nucleotide sequence ID" value="XM_013232352.2"/>
</dbReference>
<keyword evidence="9" id="KW-1185">Reference proteome</keyword>
<dbReference type="Pfam" id="PF01733">
    <property type="entry name" value="Nucleoside_tran"/>
    <property type="match status" value="1"/>
</dbReference>
<dbReference type="InterPro" id="IPR002259">
    <property type="entry name" value="Eqnu_transpt"/>
</dbReference>
<organism evidence="9 11">
    <name type="scientific">Biomphalaria glabrata</name>
    <name type="common">Bloodfluke planorb</name>
    <name type="synonym">Freshwater snail</name>
    <dbReference type="NCBI Taxonomy" id="6526"/>
    <lineage>
        <taxon>Eukaryota</taxon>
        <taxon>Metazoa</taxon>
        <taxon>Spiralia</taxon>
        <taxon>Lophotrochozoa</taxon>
        <taxon>Mollusca</taxon>
        <taxon>Gastropoda</taxon>
        <taxon>Heterobranchia</taxon>
        <taxon>Euthyneura</taxon>
        <taxon>Panpulmonata</taxon>
        <taxon>Hygrophila</taxon>
        <taxon>Lymnaeoidea</taxon>
        <taxon>Planorbidae</taxon>
        <taxon>Biomphalaria</taxon>
    </lineage>
</organism>
<evidence type="ECO:0000313" key="10">
    <source>
        <dbReference type="RefSeq" id="XP_013087805.2"/>
    </source>
</evidence>
<dbReference type="OrthoDB" id="1856718at2759"/>
<evidence type="ECO:0000313" key="11">
    <source>
        <dbReference type="RefSeq" id="XP_013087806.2"/>
    </source>
</evidence>
<feature type="region of interest" description="Disordered" evidence="7">
    <location>
        <begin position="14"/>
        <end position="33"/>
    </location>
</feature>
<feature type="transmembrane region" description="Helical" evidence="8">
    <location>
        <begin position="270"/>
        <end position="291"/>
    </location>
</feature>
<accession>A0A9U8EHH3</accession>
<dbReference type="AlphaFoldDB" id="A0A9U8EHH3"/>
<proteinExistence type="inferred from homology"/>
<protein>
    <submittedName>
        <fullName evidence="10 11">Equilibrative nucleoside transporter 1-like</fullName>
    </submittedName>
</protein>
<comment type="subcellular location">
    <subcellularLocation>
        <location evidence="1">Membrane</location>
        <topology evidence="1">Multi-pass membrane protein</topology>
    </subcellularLocation>
</comment>
<reference evidence="10 11" key="1">
    <citation type="submission" date="2025-04" db="UniProtKB">
        <authorList>
            <consortium name="RefSeq"/>
        </authorList>
    </citation>
    <scope>IDENTIFICATION</scope>
</reference>